<reference evidence="1 2" key="1">
    <citation type="submission" date="2017-12" db="EMBL/GenBank/DDBJ databases">
        <title>Bifidobacterium longum APC/DPC strains.</title>
        <authorList>
            <person name="Arboleya S."/>
        </authorList>
    </citation>
    <scope>NUCLEOTIDE SEQUENCE [LARGE SCALE GENOMIC DNA]</scope>
    <source>
        <strain evidence="1 2">APC1503</strain>
    </source>
</reference>
<proteinExistence type="predicted"/>
<gene>
    <name evidence="1" type="ORF">APC1503_1085</name>
</gene>
<comment type="caution">
    <text evidence="1">The sequence shown here is derived from an EMBL/GenBank/DDBJ whole genome shotgun (WGS) entry which is preliminary data.</text>
</comment>
<dbReference type="EMBL" id="PJDT01000016">
    <property type="protein sequence ID" value="PKC89010.1"/>
    <property type="molecule type" value="Genomic_DNA"/>
</dbReference>
<evidence type="ECO:0000313" key="1">
    <source>
        <dbReference type="EMBL" id="PKC89010.1"/>
    </source>
</evidence>
<evidence type="ECO:0000313" key="2">
    <source>
        <dbReference type="Proteomes" id="UP000232654"/>
    </source>
</evidence>
<dbReference type="Proteomes" id="UP000232654">
    <property type="component" value="Unassembled WGS sequence"/>
</dbReference>
<organism evidence="1 2">
    <name type="scientific">Bifidobacterium longum</name>
    <dbReference type="NCBI Taxonomy" id="216816"/>
    <lineage>
        <taxon>Bacteria</taxon>
        <taxon>Bacillati</taxon>
        <taxon>Actinomycetota</taxon>
        <taxon>Actinomycetes</taxon>
        <taxon>Bifidobacteriales</taxon>
        <taxon>Bifidobacteriaceae</taxon>
        <taxon>Bifidobacterium</taxon>
    </lineage>
</organism>
<protein>
    <submittedName>
        <fullName evidence="1">Uncharacterized protein</fullName>
    </submittedName>
</protein>
<dbReference type="RefSeq" id="WP_101011183.1">
    <property type="nucleotide sequence ID" value="NZ_JBKOIF010000013.1"/>
</dbReference>
<sequence>MSAELSSLGIAQIVESVIADYDLHDENGNELTDDLYVIRSERLDELGLTVARCIHKATRELEAQGKTGFPVHSMLCGHTPPTITTADDGTYTLRFDNASEAVAVKGLNKTALADVKKTINDFLKEVKTHERHE</sequence>
<name>A0A2N0T150_BIFLN</name>
<dbReference type="AlphaFoldDB" id="A0A2N0T150"/>
<accession>A0A2N0T150</accession>